<comment type="caution">
    <text evidence="3">The sequence shown here is derived from an EMBL/GenBank/DDBJ whole genome shotgun (WGS) entry which is preliminary data.</text>
</comment>
<feature type="chain" id="PRO_5039061696" evidence="1">
    <location>
        <begin position="26"/>
        <end position="163"/>
    </location>
</feature>
<evidence type="ECO:0000313" key="4">
    <source>
        <dbReference type="Proteomes" id="UP000808337"/>
    </source>
</evidence>
<proteinExistence type="predicted"/>
<protein>
    <submittedName>
        <fullName evidence="3">T9SS type A sorting domain-containing protein</fullName>
    </submittedName>
</protein>
<name>A0A9D7XR96_9BACT</name>
<feature type="signal peptide" evidence="1">
    <location>
        <begin position="1"/>
        <end position="25"/>
    </location>
</feature>
<dbReference type="NCBIfam" id="TIGR04183">
    <property type="entry name" value="Por_Secre_tail"/>
    <property type="match status" value="1"/>
</dbReference>
<dbReference type="InterPro" id="IPR026444">
    <property type="entry name" value="Secre_tail"/>
</dbReference>
<feature type="domain" description="Secretion system C-terminal sorting" evidence="2">
    <location>
        <begin position="90"/>
        <end position="156"/>
    </location>
</feature>
<sequence>MLHKKWIIRTLFFSFSMSLSSQVSTQCLLSAMHVTQYNSGECNSVQFQQAIGQVFTAYGSCGGMNFTSPLTETDQMTGTSQGQNESFVRVYPNPVHDYLFIDAHEFQPGQIRIYSFIGSLIYQGKFNQDNLFTLDFSSYPSGGYLIKLIPQNQKCSTYTIIKS</sequence>
<evidence type="ECO:0000313" key="3">
    <source>
        <dbReference type="EMBL" id="MBK9984925.1"/>
    </source>
</evidence>
<gene>
    <name evidence="3" type="ORF">IPP15_21605</name>
</gene>
<evidence type="ECO:0000259" key="2">
    <source>
        <dbReference type="Pfam" id="PF18962"/>
    </source>
</evidence>
<organism evidence="3 4">
    <name type="scientific">Candidatus Opimibacter skivensis</name>
    <dbReference type="NCBI Taxonomy" id="2982028"/>
    <lineage>
        <taxon>Bacteria</taxon>
        <taxon>Pseudomonadati</taxon>
        <taxon>Bacteroidota</taxon>
        <taxon>Saprospiria</taxon>
        <taxon>Saprospirales</taxon>
        <taxon>Saprospiraceae</taxon>
        <taxon>Candidatus Opimibacter</taxon>
    </lineage>
</organism>
<dbReference type="EMBL" id="JADKGY010000032">
    <property type="protein sequence ID" value="MBK9984925.1"/>
    <property type="molecule type" value="Genomic_DNA"/>
</dbReference>
<keyword evidence="1" id="KW-0732">Signal</keyword>
<dbReference type="Proteomes" id="UP000808337">
    <property type="component" value="Unassembled WGS sequence"/>
</dbReference>
<evidence type="ECO:0000256" key="1">
    <source>
        <dbReference type="SAM" id="SignalP"/>
    </source>
</evidence>
<accession>A0A9D7XR96</accession>
<reference evidence="3 4" key="1">
    <citation type="submission" date="2020-10" db="EMBL/GenBank/DDBJ databases">
        <title>Connecting structure to function with the recovery of over 1000 high-quality activated sludge metagenome-assembled genomes encoding full-length rRNA genes using long-read sequencing.</title>
        <authorList>
            <person name="Singleton C.M."/>
            <person name="Petriglieri F."/>
            <person name="Kristensen J.M."/>
            <person name="Kirkegaard R.H."/>
            <person name="Michaelsen T.Y."/>
            <person name="Andersen M.H."/>
            <person name="Karst S.M."/>
            <person name="Dueholm M.S."/>
            <person name="Nielsen P.H."/>
            <person name="Albertsen M."/>
        </authorList>
    </citation>
    <scope>NUCLEOTIDE SEQUENCE [LARGE SCALE GENOMIC DNA]</scope>
    <source>
        <strain evidence="3">Ribe_18-Q3-R11-54_MAXAC.273</strain>
    </source>
</reference>
<dbReference type="Pfam" id="PF18962">
    <property type="entry name" value="Por_Secre_tail"/>
    <property type="match status" value="1"/>
</dbReference>
<dbReference type="AlphaFoldDB" id="A0A9D7XR96"/>